<protein>
    <submittedName>
        <fullName evidence="3">Aldehyde dehydrogenase family protein</fullName>
    </submittedName>
</protein>
<dbReference type="Pfam" id="PF13460">
    <property type="entry name" value="NAD_binding_10"/>
    <property type="match status" value="1"/>
</dbReference>
<feature type="domain" description="Aldehyde dehydrogenase" evidence="1">
    <location>
        <begin position="43"/>
        <end position="93"/>
    </location>
</feature>
<organism evidence="3 4">
    <name type="scientific">Luteimonas viscosa</name>
    <dbReference type="NCBI Taxonomy" id="1132694"/>
    <lineage>
        <taxon>Bacteria</taxon>
        <taxon>Pseudomonadati</taxon>
        <taxon>Pseudomonadota</taxon>
        <taxon>Gammaproteobacteria</taxon>
        <taxon>Lysobacterales</taxon>
        <taxon>Lysobacteraceae</taxon>
        <taxon>Luteimonas</taxon>
    </lineage>
</organism>
<dbReference type="InterPro" id="IPR016040">
    <property type="entry name" value="NAD(P)-bd_dom"/>
</dbReference>
<dbReference type="InterPro" id="IPR036291">
    <property type="entry name" value="NAD(P)-bd_dom_sf"/>
</dbReference>
<evidence type="ECO:0000313" key="4">
    <source>
        <dbReference type="Proteomes" id="UP000324973"/>
    </source>
</evidence>
<dbReference type="PANTHER" id="PTHR15020">
    <property type="entry name" value="FLAVIN REDUCTASE-RELATED"/>
    <property type="match status" value="1"/>
</dbReference>
<comment type="caution">
    <text evidence="3">The sequence shown here is derived from an EMBL/GenBank/DDBJ whole genome shotgun (WGS) entry which is preliminary data.</text>
</comment>
<dbReference type="SUPFAM" id="SSF51735">
    <property type="entry name" value="NAD(P)-binding Rossmann-fold domains"/>
    <property type="match status" value="1"/>
</dbReference>
<dbReference type="Gene3D" id="3.40.50.720">
    <property type="entry name" value="NAD(P)-binding Rossmann-like Domain"/>
    <property type="match status" value="1"/>
</dbReference>
<gene>
    <name evidence="3" type="ORF">FZO89_18335</name>
</gene>
<dbReference type="CDD" id="cd05243">
    <property type="entry name" value="SDR_a5"/>
    <property type="match status" value="1"/>
</dbReference>
<dbReference type="GO" id="GO:0016620">
    <property type="term" value="F:oxidoreductase activity, acting on the aldehyde or oxo group of donors, NAD or NADP as acceptor"/>
    <property type="evidence" value="ECO:0007669"/>
    <property type="project" value="InterPro"/>
</dbReference>
<dbReference type="Gene3D" id="3.40.309.10">
    <property type="entry name" value="Aldehyde Dehydrogenase, Chain A, domain 2"/>
    <property type="match status" value="1"/>
</dbReference>
<dbReference type="InterPro" id="IPR016161">
    <property type="entry name" value="Ald_DH/histidinol_DH"/>
</dbReference>
<dbReference type="AlphaFoldDB" id="A0A5D4XD36"/>
<dbReference type="Proteomes" id="UP000324973">
    <property type="component" value="Unassembled WGS sequence"/>
</dbReference>
<reference evidence="3 4" key="1">
    <citation type="submission" date="2019-08" db="EMBL/GenBank/DDBJ databases">
        <title>Luteimonas viscosus sp. nov., isolated from soil of a sunflower field.</title>
        <authorList>
            <person name="Jianli Z."/>
            <person name="Ying Z."/>
        </authorList>
    </citation>
    <scope>NUCLEOTIDE SEQUENCE [LARGE SCALE GENOMIC DNA]</scope>
    <source>
        <strain evidence="3 4">XBU10</strain>
    </source>
</reference>
<proteinExistence type="predicted"/>
<evidence type="ECO:0000259" key="2">
    <source>
        <dbReference type="Pfam" id="PF13460"/>
    </source>
</evidence>
<dbReference type="Pfam" id="PF00171">
    <property type="entry name" value="Aldedh"/>
    <property type="match status" value="1"/>
</dbReference>
<evidence type="ECO:0000313" key="3">
    <source>
        <dbReference type="EMBL" id="TYT22558.1"/>
    </source>
</evidence>
<keyword evidence="4" id="KW-1185">Reference proteome</keyword>
<dbReference type="OrthoDB" id="9803892at2"/>
<evidence type="ECO:0000259" key="1">
    <source>
        <dbReference type="Pfam" id="PF00171"/>
    </source>
</evidence>
<sequence length="311" mass="33227">MLHGQSDECLRGANVRRAGRVRTSFAGWRALPPSSRHGTVASAVSAEAEALAAANASGFGLAAYFCTRDLARTFRVSRALERCMVCVRTGRSIMMKVFIVGIAGETGFRLARMLKDRGDEVDGLYRRSDQARRLAGIGVAATHGDLLHIQARQLAEAMRGSDAIVFSAGAGGESDEMTTAIDRDGVVKSIDAAGLAGVKRFLLVSVFPEAWRERHMDAGFEHYMAVKKQADIALSESNLDWVILRPSALKNDPGVGTVSLAVAQIHTEVRRDDVAATLAELVHAPAVSRKILELTEGDTPIAEAVGALACT</sequence>
<dbReference type="InterPro" id="IPR016163">
    <property type="entry name" value="Ald_DH_C"/>
</dbReference>
<dbReference type="PANTHER" id="PTHR15020:SF50">
    <property type="entry name" value="UPF0659 PROTEIN YMR090W"/>
    <property type="match status" value="1"/>
</dbReference>
<dbReference type="SUPFAM" id="SSF53720">
    <property type="entry name" value="ALDH-like"/>
    <property type="match status" value="1"/>
</dbReference>
<name>A0A5D4XD36_9GAMM</name>
<dbReference type="InterPro" id="IPR015590">
    <property type="entry name" value="Aldehyde_DH_dom"/>
</dbReference>
<accession>A0A5D4XD36</accession>
<feature type="domain" description="NAD(P)-binding" evidence="2">
    <location>
        <begin position="101"/>
        <end position="285"/>
    </location>
</feature>
<dbReference type="EMBL" id="VTFT01000005">
    <property type="protein sequence ID" value="TYT22558.1"/>
    <property type="molecule type" value="Genomic_DNA"/>
</dbReference>